<comment type="caution">
    <text evidence="3">The sequence shown here is derived from an EMBL/GenBank/DDBJ whole genome shotgun (WGS) entry which is preliminary data.</text>
</comment>
<feature type="domain" description="SpoVT-AbrB" evidence="2">
    <location>
        <begin position="5"/>
        <end position="50"/>
    </location>
</feature>
<dbReference type="SMART" id="SM00966">
    <property type="entry name" value="SpoVT_AbrB"/>
    <property type="match status" value="1"/>
</dbReference>
<gene>
    <name evidence="3" type="ORF">GCM10007380_40780</name>
</gene>
<name>A0A8J3F242_9BACI</name>
<dbReference type="RefSeq" id="WP_088003389.1">
    <property type="nucleotide sequence ID" value="NZ_BMHB01000004.1"/>
</dbReference>
<accession>A0A8J3F242</accession>
<dbReference type="PANTHER" id="PTHR36432:SF4">
    <property type="entry name" value="TRANSITION STATE REGULATOR ABH-RELATED"/>
    <property type="match status" value="1"/>
</dbReference>
<dbReference type="SUPFAM" id="SSF89447">
    <property type="entry name" value="AbrB/MazE/MraZ-like"/>
    <property type="match status" value="1"/>
</dbReference>
<dbReference type="Gene3D" id="2.10.260.10">
    <property type="match status" value="1"/>
</dbReference>
<dbReference type="InterPro" id="IPR040678">
    <property type="entry name" value="AbrB_C"/>
</dbReference>
<dbReference type="AlphaFoldDB" id="A0A8J3F242"/>
<dbReference type="Proteomes" id="UP000626244">
    <property type="component" value="Unassembled WGS sequence"/>
</dbReference>
<organism evidence="3 4">
    <name type="scientific">Gottfriedia solisilvae</name>
    <dbReference type="NCBI Taxonomy" id="1516104"/>
    <lineage>
        <taxon>Bacteria</taxon>
        <taxon>Bacillati</taxon>
        <taxon>Bacillota</taxon>
        <taxon>Bacilli</taxon>
        <taxon>Bacillales</taxon>
        <taxon>Bacillaceae</taxon>
        <taxon>Gottfriedia</taxon>
    </lineage>
</organism>
<evidence type="ECO:0000313" key="3">
    <source>
        <dbReference type="EMBL" id="GGI18007.1"/>
    </source>
</evidence>
<dbReference type="EMBL" id="BMHB01000004">
    <property type="protein sequence ID" value="GGI18007.1"/>
    <property type="molecule type" value="Genomic_DNA"/>
</dbReference>
<keyword evidence="1" id="KW-0238">DNA-binding</keyword>
<evidence type="ECO:0000313" key="4">
    <source>
        <dbReference type="Proteomes" id="UP000626244"/>
    </source>
</evidence>
<sequence>MNKSNYLRKVDELGRIVIPKEIRKRFNILERDQLEIKVSNKKIIIEKYEFPISACMITNQESKENLTLADGKIILSKLGAEILRNELEVLLSSKK</sequence>
<dbReference type="InterPro" id="IPR052731">
    <property type="entry name" value="B_subtilis_Trans_State_Reg"/>
</dbReference>
<dbReference type="PANTHER" id="PTHR36432">
    <property type="match status" value="1"/>
</dbReference>
<protein>
    <submittedName>
        <fullName evidence="3">Transition state regulator Abh</fullName>
    </submittedName>
</protein>
<dbReference type="Pfam" id="PF18277">
    <property type="entry name" value="AbrB_C"/>
    <property type="match status" value="1"/>
</dbReference>
<dbReference type="GO" id="GO:0003677">
    <property type="term" value="F:DNA binding"/>
    <property type="evidence" value="ECO:0007669"/>
    <property type="project" value="UniProtKB-UniRule"/>
</dbReference>
<dbReference type="InterPro" id="IPR007159">
    <property type="entry name" value="SpoVT-AbrB_dom"/>
</dbReference>
<dbReference type="InterPro" id="IPR037914">
    <property type="entry name" value="SpoVT-AbrB_sf"/>
</dbReference>
<dbReference type="OrthoDB" id="9782993at2"/>
<dbReference type="PROSITE" id="PS51740">
    <property type="entry name" value="SPOVT_ABRB"/>
    <property type="match status" value="1"/>
</dbReference>
<keyword evidence="4" id="KW-1185">Reference proteome</keyword>
<reference evidence="4" key="1">
    <citation type="journal article" date="2019" name="Int. J. Syst. Evol. Microbiol.">
        <title>The Global Catalogue of Microorganisms (GCM) 10K type strain sequencing project: providing services to taxonomists for standard genome sequencing and annotation.</title>
        <authorList>
            <consortium name="The Broad Institute Genomics Platform"/>
            <consortium name="The Broad Institute Genome Sequencing Center for Infectious Disease"/>
            <person name="Wu L."/>
            <person name="Ma J."/>
        </authorList>
    </citation>
    <scope>NUCLEOTIDE SEQUENCE [LARGE SCALE GENOMIC DNA]</scope>
    <source>
        <strain evidence="4">CGMCC 1.14993</strain>
    </source>
</reference>
<proteinExistence type="predicted"/>
<evidence type="ECO:0000256" key="1">
    <source>
        <dbReference type="PROSITE-ProRule" id="PRU01076"/>
    </source>
</evidence>
<evidence type="ECO:0000259" key="2">
    <source>
        <dbReference type="PROSITE" id="PS51740"/>
    </source>
</evidence>
<dbReference type="Pfam" id="PF04014">
    <property type="entry name" value="MazE_antitoxin"/>
    <property type="match status" value="1"/>
</dbReference>
<dbReference type="NCBIfam" id="TIGR01439">
    <property type="entry name" value="lp_hng_hel_AbrB"/>
    <property type="match status" value="1"/>
</dbReference>